<comment type="caution">
    <text evidence="2">The sequence shown here is derived from an EMBL/GenBank/DDBJ whole genome shotgun (WGS) entry which is preliminary data.</text>
</comment>
<name>A0AAN7JT21_9MYRT</name>
<reference evidence="2 3" key="1">
    <citation type="journal article" date="2023" name="Hortic Res">
        <title>Pangenome of water caltrop reveals structural variations and asymmetric subgenome divergence after allopolyploidization.</title>
        <authorList>
            <person name="Zhang X."/>
            <person name="Chen Y."/>
            <person name="Wang L."/>
            <person name="Yuan Y."/>
            <person name="Fang M."/>
            <person name="Shi L."/>
            <person name="Lu R."/>
            <person name="Comes H.P."/>
            <person name="Ma Y."/>
            <person name="Chen Y."/>
            <person name="Huang G."/>
            <person name="Zhou Y."/>
            <person name="Zheng Z."/>
            <person name="Qiu Y."/>
        </authorList>
    </citation>
    <scope>NUCLEOTIDE SEQUENCE [LARGE SCALE GENOMIC DNA]</scope>
    <source>
        <tissue evidence="2">Roots</tissue>
    </source>
</reference>
<accession>A0AAN7JT21</accession>
<dbReference type="EMBL" id="JAXIOK010000015">
    <property type="protein sequence ID" value="KAK4753583.1"/>
    <property type="molecule type" value="Genomic_DNA"/>
</dbReference>
<gene>
    <name evidence="2" type="ORF">SAY87_001687</name>
</gene>
<evidence type="ECO:0000313" key="2">
    <source>
        <dbReference type="EMBL" id="KAK4753583.1"/>
    </source>
</evidence>
<evidence type="ECO:0000313" key="3">
    <source>
        <dbReference type="Proteomes" id="UP001345219"/>
    </source>
</evidence>
<sequence length="75" mass="8393">MKLIEVEGCVTRMKEMVVYYPGKTCKRARVPPIIRTTIGGGAVRLEKASRSSKKYPPRVSQRAQLKQDKANNCLG</sequence>
<feature type="region of interest" description="Disordered" evidence="1">
    <location>
        <begin position="44"/>
        <end position="75"/>
    </location>
</feature>
<dbReference type="Proteomes" id="UP001345219">
    <property type="component" value="Chromosome 2"/>
</dbReference>
<dbReference type="AlphaFoldDB" id="A0AAN7JT21"/>
<proteinExistence type="predicted"/>
<organism evidence="2 3">
    <name type="scientific">Trapa incisa</name>
    <dbReference type="NCBI Taxonomy" id="236973"/>
    <lineage>
        <taxon>Eukaryota</taxon>
        <taxon>Viridiplantae</taxon>
        <taxon>Streptophyta</taxon>
        <taxon>Embryophyta</taxon>
        <taxon>Tracheophyta</taxon>
        <taxon>Spermatophyta</taxon>
        <taxon>Magnoliopsida</taxon>
        <taxon>eudicotyledons</taxon>
        <taxon>Gunneridae</taxon>
        <taxon>Pentapetalae</taxon>
        <taxon>rosids</taxon>
        <taxon>malvids</taxon>
        <taxon>Myrtales</taxon>
        <taxon>Lythraceae</taxon>
        <taxon>Trapa</taxon>
    </lineage>
</organism>
<keyword evidence="3" id="KW-1185">Reference proteome</keyword>
<evidence type="ECO:0000256" key="1">
    <source>
        <dbReference type="SAM" id="MobiDB-lite"/>
    </source>
</evidence>
<protein>
    <submittedName>
        <fullName evidence="2">Uncharacterized protein</fullName>
    </submittedName>
</protein>